<dbReference type="GO" id="GO:0004826">
    <property type="term" value="F:phenylalanine-tRNA ligase activity"/>
    <property type="evidence" value="ECO:0007669"/>
    <property type="project" value="UniProtKB-EC"/>
</dbReference>
<dbReference type="InterPro" id="IPR036690">
    <property type="entry name" value="Fdx_antiC-bd_sf"/>
</dbReference>
<dbReference type="PANTHER" id="PTHR11538">
    <property type="entry name" value="PHENYLALANYL-TRNA SYNTHETASE"/>
    <property type="match status" value="1"/>
</dbReference>
<dbReference type="GO" id="GO:0006432">
    <property type="term" value="P:phenylalanyl-tRNA aminoacylation"/>
    <property type="evidence" value="ECO:0007669"/>
    <property type="project" value="TreeGrafter"/>
</dbReference>
<dbReference type="SUPFAM" id="SSF54991">
    <property type="entry name" value="Anticodon-binding domain of PheRS"/>
    <property type="match status" value="1"/>
</dbReference>
<dbReference type="InterPro" id="IPR006195">
    <property type="entry name" value="aa-tRNA-synth_II"/>
</dbReference>
<dbReference type="Pfam" id="PF01409">
    <property type="entry name" value="tRNA-synt_2d"/>
    <property type="match status" value="1"/>
</dbReference>
<dbReference type="PANTHER" id="PTHR11538:SF41">
    <property type="entry name" value="PHENYLALANINE--TRNA LIGASE, MITOCHONDRIAL"/>
    <property type="match status" value="1"/>
</dbReference>
<gene>
    <name evidence="13" type="ORF">A3B86_03835</name>
</gene>
<organism evidence="13 14">
    <name type="scientific">Candidatus Yanofskybacteria bacterium RIFCSPHIGHO2_02_FULL_38_22b</name>
    <dbReference type="NCBI Taxonomy" id="1802673"/>
    <lineage>
        <taxon>Bacteria</taxon>
        <taxon>Candidatus Yanofskyibacteriota</taxon>
    </lineage>
</organism>
<evidence type="ECO:0000256" key="2">
    <source>
        <dbReference type="ARBA" id="ARBA00012814"/>
    </source>
</evidence>
<dbReference type="InterPro" id="IPR045864">
    <property type="entry name" value="aa-tRNA-synth_II/BPL/LPL"/>
</dbReference>
<dbReference type="EC" id="6.1.1.20" evidence="2"/>
<proteinExistence type="inferred from homology"/>
<sequence length="382" mass="44837">MTSSRIIEIKSEDEVKLIKSLEKRDDFEAKRIKRYLDMPDLSRTPGSPIAELSERITSLRRFKYFDIVKIPEIVPADMSFDLFNFPPDHPARSKSDTYFIDDSNILRTHTTVMWYYWLNQKDIRSKIKKGEAVGALCRGKVYRKDEIDRNHMNVFHQMDGWYLCRKEEKIIGLDDLKEVLTEIAQTIFGKDIEYRFNVDQFPYTDPSCEMEVKIGDRWVEVLGSGVVQSSVLHNLGVDPEIYNGWAFGFGLERLAIISMELPDIRLLWSQDERVKKQLKLGNKFKEVSKFPPITRDISFVVDKSFVPNNYFDLIRHFGGDLVEQVELLDKYENAEKFGQDKVSYTYRIIYRSNERTLTTEEIDPIQKQIYNETAKQFGAELR</sequence>
<keyword evidence="5" id="KW-0067">ATP-binding</keyword>
<dbReference type="GO" id="GO:0005737">
    <property type="term" value="C:cytoplasm"/>
    <property type="evidence" value="ECO:0007669"/>
    <property type="project" value="TreeGrafter"/>
</dbReference>
<evidence type="ECO:0000256" key="10">
    <source>
        <dbReference type="ARBA" id="ARBA00049255"/>
    </source>
</evidence>
<dbReference type="PROSITE" id="PS51447">
    <property type="entry name" value="FDX_ACB"/>
    <property type="match status" value="1"/>
</dbReference>
<dbReference type="GO" id="GO:0000049">
    <property type="term" value="F:tRNA binding"/>
    <property type="evidence" value="ECO:0007669"/>
    <property type="project" value="InterPro"/>
</dbReference>
<dbReference type="EMBL" id="MGJN01000020">
    <property type="protein sequence ID" value="OGN06223.1"/>
    <property type="molecule type" value="Genomic_DNA"/>
</dbReference>
<dbReference type="InterPro" id="IPR005121">
    <property type="entry name" value="Fdx_antiC-bd"/>
</dbReference>
<evidence type="ECO:0000256" key="5">
    <source>
        <dbReference type="ARBA" id="ARBA00022840"/>
    </source>
</evidence>
<dbReference type="GO" id="GO:0005524">
    <property type="term" value="F:ATP binding"/>
    <property type="evidence" value="ECO:0007669"/>
    <property type="project" value="UniProtKB-KW"/>
</dbReference>
<dbReference type="Gene3D" id="3.30.930.10">
    <property type="entry name" value="Bira Bifunctional Protein, Domain 2"/>
    <property type="match status" value="1"/>
</dbReference>
<accession>A0A1F8EZD0</accession>
<evidence type="ECO:0000313" key="14">
    <source>
        <dbReference type="Proteomes" id="UP000176834"/>
    </source>
</evidence>
<evidence type="ECO:0000256" key="7">
    <source>
        <dbReference type="ARBA" id="ARBA00022946"/>
    </source>
</evidence>
<dbReference type="InterPro" id="IPR002319">
    <property type="entry name" value="Phenylalanyl-tRNA_Synthase"/>
</dbReference>
<name>A0A1F8EZD0_9BACT</name>
<keyword evidence="7" id="KW-0809">Transit peptide</keyword>
<comment type="catalytic activity">
    <reaction evidence="10">
        <text>tRNA(Phe) + L-phenylalanine + ATP = L-phenylalanyl-tRNA(Phe) + AMP + diphosphate + H(+)</text>
        <dbReference type="Rhea" id="RHEA:19413"/>
        <dbReference type="Rhea" id="RHEA-COMP:9668"/>
        <dbReference type="Rhea" id="RHEA-COMP:9699"/>
        <dbReference type="ChEBI" id="CHEBI:15378"/>
        <dbReference type="ChEBI" id="CHEBI:30616"/>
        <dbReference type="ChEBI" id="CHEBI:33019"/>
        <dbReference type="ChEBI" id="CHEBI:58095"/>
        <dbReference type="ChEBI" id="CHEBI:78442"/>
        <dbReference type="ChEBI" id="CHEBI:78531"/>
        <dbReference type="ChEBI" id="CHEBI:456215"/>
        <dbReference type="EC" id="6.1.1.20"/>
    </reaction>
</comment>
<protein>
    <recommendedName>
        <fullName evidence="2">phenylalanine--tRNA ligase</fullName>
        <ecNumber evidence="2">6.1.1.20</ecNumber>
    </recommendedName>
    <alternativeName>
        <fullName evidence="9">Phenylalanyl-tRNA synthetase</fullName>
    </alternativeName>
</protein>
<keyword evidence="6" id="KW-0648">Protein biosynthesis</keyword>
<comment type="caution">
    <text evidence="13">The sequence shown here is derived from an EMBL/GenBank/DDBJ whole genome shotgun (WGS) entry which is preliminary data.</text>
</comment>
<keyword evidence="3" id="KW-0436">Ligase</keyword>
<dbReference type="SUPFAM" id="SSF55681">
    <property type="entry name" value="Class II aaRS and biotin synthetases"/>
    <property type="match status" value="1"/>
</dbReference>
<evidence type="ECO:0000256" key="8">
    <source>
        <dbReference type="ARBA" id="ARBA00023146"/>
    </source>
</evidence>
<evidence type="ECO:0000256" key="3">
    <source>
        <dbReference type="ARBA" id="ARBA00022598"/>
    </source>
</evidence>
<comment type="similarity">
    <text evidence="1">Belongs to the class-II aminoacyl-tRNA synthetase family.</text>
</comment>
<evidence type="ECO:0000256" key="6">
    <source>
        <dbReference type="ARBA" id="ARBA00022917"/>
    </source>
</evidence>
<dbReference type="Gene3D" id="3.30.70.380">
    <property type="entry name" value="Ferrodoxin-fold anticodon-binding domain"/>
    <property type="match status" value="1"/>
</dbReference>
<reference evidence="13 14" key="1">
    <citation type="journal article" date="2016" name="Nat. Commun.">
        <title>Thousands of microbial genomes shed light on interconnected biogeochemical processes in an aquifer system.</title>
        <authorList>
            <person name="Anantharaman K."/>
            <person name="Brown C.T."/>
            <person name="Hug L.A."/>
            <person name="Sharon I."/>
            <person name="Castelle C.J."/>
            <person name="Probst A.J."/>
            <person name="Thomas B.C."/>
            <person name="Singh A."/>
            <person name="Wilkins M.J."/>
            <person name="Karaoz U."/>
            <person name="Brodie E.L."/>
            <person name="Williams K.H."/>
            <person name="Hubbard S.S."/>
            <person name="Banfield J.F."/>
        </authorList>
    </citation>
    <scope>NUCLEOTIDE SEQUENCE [LARGE SCALE GENOMIC DNA]</scope>
</reference>
<dbReference type="Proteomes" id="UP000176834">
    <property type="component" value="Unassembled WGS sequence"/>
</dbReference>
<evidence type="ECO:0000259" key="11">
    <source>
        <dbReference type="PROSITE" id="PS50862"/>
    </source>
</evidence>
<feature type="domain" description="FDX-ACB" evidence="12">
    <location>
        <begin position="288"/>
        <end position="382"/>
    </location>
</feature>
<evidence type="ECO:0000256" key="9">
    <source>
        <dbReference type="ARBA" id="ARBA00031194"/>
    </source>
</evidence>
<feature type="domain" description="Aminoacyl-transfer RNA synthetases class-II family profile" evidence="11">
    <location>
        <begin position="139"/>
        <end position="292"/>
    </location>
</feature>
<dbReference type="AlphaFoldDB" id="A0A1F8EZD0"/>
<keyword evidence="8" id="KW-0030">Aminoacyl-tRNA synthetase</keyword>
<dbReference type="Pfam" id="PF03147">
    <property type="entry name" value="FDX-ACB"/>
    <property type="match status" value="1"/>
</dbReference>
<keyword evidence="4" id="KW-0547">Nucleotide-binding</keyword>
<evidence type="ECO:0000256" key="1">
    <source>
        <dbReference type="ARBA" id="ARBA00008226"/>
    </source>
</evidence>
<dbReference type="SMART" id="SM00896">
    <property type="entry name" value="FDX-ACB"/>
    <property type="match status" value="1"/>
</dbReference>
<evidence type="ECO:0000256" key="4">
    <source>
        <dbReference type="ARBA" id="ARBA00022741"/>
    </source>
</evidence>
<evidence type="ECO:0000259" key="12">
    <source>
        <dbReference type="PROSITE" id="PS51447"/>
    </source>
</evidence>
<evidence type="ECO:0000313" key="13">
    <source>
        <dbReference type="EMBL" id="OGN06223.1"/>
    </source>
</evidence>
<dbReference type="PROSITE" id="PS50862">
    <property type="entry name" value="AA_TRNA_LIGASE_II"/>
    <property type="match status" value="1"/>
</dbReference>